<evidence type="ECO:0000313" key="3">
    <source>
        <dbReference type="Proteomes" id="UP000008144"/>
    </source>
</evidence>
<reference evidence="2" key="2">
    <citation type="journal article" date="2008" name="Genome Biol.">
        <title>Improved genome assembly and evidence-based global gene model set for the chordate Ciona intestinalis: new insight into intron and operon populations.</title>
        <authorList>
            <person name="Satou Y."/>
            <person name="Mineta K."/>
            <person name="Ogasawara M."/>
            <person name="Sasakura Y."/>
            <person name="Shoguchi E."/>
            <person name="Ueno K."/>
            <person name="Yamada L."/>
            <person name="Matsumoto J."/>
            <person name="Wasserscheid J."/>
            <person name="Dewar K."/>
            <person name="Wiley G.B."/>
            <person name="Macmil S.L."/>
            <person name="Roe B.A."/>
            <person name="Zeller R.W."/>
            <person name="Hastings K.E."/>
            <person name="Lemaire P."/>
            <person name="Lindquist E."/>
            <person name="Endo T."/>
            <person name="Hotta K."/>
            <person name="Inaba K."/>
        </authorList>
    </citation>
    <scope>NUCLEOTIDE SEQUENCE [LARGE SCALE GENOMIC DNA]</scope>
    <source>
        <strain evidence="2">wild type</strain>
    </source>
</reference>
<accession>H2Y3K8</accession>
<keyword evidence="1" id="KW-0812">Transmembrane</keyword>
<dbReference type="Proteomes" id="UP000008144">
    <property type="component" value="Chromosome 13"/>
</dbReference>
<evidence type="ECO:0000313" key="2">
    <source>
        <dbReference type="Ensembl" id="ENSCINP00000036493.1"/>
    </source>
</evidence>
<proteinExistence type="predicted"/>
<reference evidence="3" key="1">
    <citation type="journal article" date="2002" name="Science">
        <title>The draft genome of Ciona intestinalis: insights into chordate and vertebrate origins.</title>
        <authorList>
            <person name="Dehal P."/>
            <person name="Satou Y."/>
            <person name="Campbell R.K."/>
            <person name="Chapman J."/>
            <person name="Degnan B."/>
            <person name="De Tomaso A."/>
            <person name="Davidson B."/>
            <person name="Di Gregorio A."/>
            <person name="Gelpke M."/>
            <person name="Goodstein D.M."/>
            <person name="Harafuji N."/>
            <person name="Hastings K.E."/>
            <person name="Ho I."/>
            <person name="Hotta K."/>
            <person name="Huang W."/>
            <person name="Kawashima T."/>
            <person name="Lemaire P."/>
            <person name="Martinez D."/>
            <person name="Meinertzhagen I.A."/>
            <person name="Necula S."/>
            <person name="Nonaka M."/>
            <person name="Putnam N."/>
            <person name="Rash S."/>
            <person name="Saiga H."/>
            <person name="Satake M."/>
            <person name="Terry A."/>
            <person name="Yamada L."/>
            <person name="Wang H.G."/>
            <person name="Awazu S."/>
            <person name="Azumi K."/>
            <person name="Boore J."/>
            <person name="Branno M."/>
            <person name="Chin-Bow S."/>
            <person name="DeSantis R."/>
            <person name="Doyle S."/>
            <person name="Francino P."/>
            <person name="Keys D.N."/>
            <person name="Haga S."/>
            <person name="Hayashi H."/>
            <person name="Hino K."/>
            <person name="Imai K.S."/>
            <person name="Inaba K."/>
            <person name="Kano S."/>
            <person name="Kobayashi K."/>
            <person name="Kobayashi M."/>
            <person name="Lee B.I."/>
            <person name="Makabe K.W."/>
            <person name="Manohar C."/>
            <person name="Matassi G."/>
            <person name="Medina M."/>
            <person name="Mochizuki Y."/>
            <person name="Mount S."/>
            <person name="Morishita T."/>
            <person name="Miura S."/>
            <person name="Nakayama A."/>
            <person name="Nishizaka S."/>
            <person name="Nomoto H."/>
            <person name="Ohta F."/>
            <person name="Oishi K."/>
            <person name="Rigoutsos I."/>
            <person name="Sano M."/>
            <person name="Sasaki A."/>
            <person name="Sasakura Y."/>
            <person name="Shoguchi E."/>
            <person name="Shin-i T."/>
            <person name="Spagnuolo A."/>
            <person name="Stainier D."/>
            <person name="Suzuki M.M."/>
            <person name="Tassy O."/>
            <person name="Takatori N."/>
            <person name="Tokuoka M."/>
            <person name="Yagi K."/>
            <person name="Yoshizaki F."/>
            <person name="Wada S."/>
            <person name="Zhang C."/>
            <person name="Hyatt P.D."/>
            <person name="Larimer F."/>
            <person name="Detter C."/>
            <person name="Doggett N."/>
            <person name="Glavina T."/>
            <person name="Hawkins T."/>
            <person name="Richardson P."/>
            <person name="Lucas S."/>
            <person name="Kohara Y."/>
            <person name="Levine M."/>
            <person name="Satoh N."/>
            <person name="Rokhsar D.S."/>
        </authorList>
    </citation>
    <scope>NUCLEOTIDE SEQUENCE [LARGE SCALE GENOMIC DNA]</scope>
</reference>
<reference evidence="2" key="3">
    <citation type="submission" date="2025-08" db="UniProtKB">
        <authorList>
            <consortium name="Ensembl"/>
        </authorList>
    </citation>
    <scope>IDENTIFICATION</scope>
</reference>
<feature type="transmembrane region" description="Helical" evidence="1">
    <location>
        <begin position="43"/>
        <end position="67"/>
    </location>
</feature>
<reference evidence="2" key="4">
    <citation type="submission" date="2025-09" db="UniProtKB">
        <authorList>
            <consortium name="Ensembl"/>
        </authorList>
    </citation>
    <scope>IDENTIFICATION</scope>
</reference>
<evidence type="ECO:0000256" key="1">
    <source>
        <dbReference type="SAM" id="Phobius"/>
    </source>
</evidence>
<organism evidence="2 3">
    <name type="scientific">Ciona intestinalis</name>
    <name type="common">Transparent sea squirt</name>
    <name type="synonym">Ascidia intestinalis</name>
    <dbReference type="NCBI Taxonomy" id="7719"/>
    <lineage>
        <taxon>Eukaryota</taxon>
        <taxon>Metazoa</taxon>
        <taxon>Chordata</taxon>
        <taxon>Tunicata</taxon>
        <taxon>Ascidiacea</taxon>
        <taxon>Phlebobranchia</taxon>
        <taxon>Cionidae</taxon>
        <taxon>Ciona</taxon>
    </lineage>
</organism>
<dbReference type="InParanoid" id="H2Y3K8"/>
<keyword evidence="3" id="KW-1185">Reference proteome</keyword>
<keyword evidence="1" id="KW-1133">Transmembrane helix</keyword>
<dbReference type="Ensembl" id="ENSCINT00000033887.1">
    <property type="protein sequence ID" value="ENSCINP00000036493.1"/>
    <property type="gene ID" value="ENSCING00000018226.1"/>
</dbReference>
<dbReference type="HOGENOM" id="CLU_2728702_0_0_1"/>
<dbReference type="AlphaFoldDB" id="H2Y3K8"/>
<protein>
    <submittedName>
        <fullName evidence="2">Uncharacterized protein</fullName>
    </submittedName>
</protein>
<keyword evidence="1" id="KW-0472">Membrane</keyword>
<feature type="transmembrane region" description="Helical" evidence="1">
    <location>
        <begin position="12"/>
        <end position="37"/>
    </location>
</feature>
<sequence>SFKNIKTNNCQNIPFTLIIHLTATAYTNVYFVCFFTSDQNPPYSPIVVVFIISMFLIISVMSFKCIFHKHNS</sequence>
<dbReference type="EMBL" id="EAAA01001099">
    <property type="status" value="NOT_ANNOTATED_CDS"/>
    <property type="molecule type" value="Genomic_DNA"/>
</dbReference>
<name>H2Y3K8_CIOIN</name>